<dbReference type="Pfam" id="PF13936">
    <property type="entry name" value="HTH_38"/>
    <property type="match status" value="1"/>
</dbReference>
<name>A0AAW5I905_9BACT</name>
<proteinExistence type="predicted"/>
<dbReference type="InterPro" id="IPR036388">
    <property type="entry name" value="WH-like_DNA-bd_sf"/>
</dbReference>
<evidence type="ECO:0000259" key="1">
    <source>
        <dbReference type="Pfam" id="PF13936"/>
    </source>
</evidence>
<dbReference type="Gene3D" id="1.10.10.10">
    <property type="entry name" value="Winged helix-like DNA-binding domain superfamily/Winged helix DNA-binding domain"/>
    <property type="match status" value="1"/>
</dbReference>
<evidence type="ECO:0000313" key="3">
    <source>
        <dbReference type="Proteomes" id="UP001205506"/>
    </source>
</evidence>
<dbReference type="InterPro" id="IPR025246">
    <property type="entry name" value="IS30-like_HTH"/>
</dbReference>
<protein>
    <submittedName>
        <fullName evidence="2">Helix-turn-helix domain-containing protein</fullName>
    </submittedName>
</protein>
<dbReference type="RefSeq" id="WP_254970060.1">
    <property type="nucleotide sequence ID" value="NZ_JANDWU010000012.1"/>
</dbReference>
<dbReference type="Proteomes" id="UP001205506">
    <property type="component" value="Unassembled WGS sequence"/>
</dbReference>
<dbReference type="EMBL" id="JANDWU010000012">
    <property type="protein sequence ID" value="MCP9549389.1"/>
    <property type="molecule type" value="Genomic_DNA"/>
</dbReference>
<comment type="caution">
    <text evidence="2">The sequence shown here is derived from an EMBL/GenBank/DDBJ whole genome shotgun (WGS) entry which is preliminary data.</text>
</comment>
<reference evidence="2" key="1">
    <citation type="submission" date="2022-07" db="EMBL/GenBank/DDBJ databases">
        <title>Prevotella copri.</title>
        <authorList>
            <person name="Yang C."/>
        </authorList>
    </citation>
    <scope>NUCLEOTIDE SEQUENCE</scope>
    <source>
        <strain evidence="2">HF1805</strain>
    </source>
</reference>
<feature type="domain" description="Transposase IS30-like HTH" evidence="1">
    <location>
        <begin position="19"/>
        <end position="53"/>
    </location>
</feature>
<evidence type="ECO:0000313" key="2">
    <source>
        <dbReference type="EMBL" id="MCP9549389.1"/>
    </source>
</evidence>
<sequence length="97" mass="11499">MPLKIEEIKLEGTKFDNRAKLTVEQRKAIKVLSEQGFSQRKIATMFNVSKRLVQSIITPPVRKPAKKRSKEYWKAIKQKHRARKMELYLEGKIKFKK</sequence>
<organism evidence="2 3">
    <name type="scientific">Segatella copri</name>
    <dbReference type="NCBI Taxonomy" id="165179"/>
    <lineage>
        <taxon>Bacteria</taxon>
        <taxon>Pseudomonadati</taxon>
        <taxon>Bacteroidota</taxon>
        <taxon>Bacteroidia</taxon>
        <taxon>Bacteroidales</taxon>
        <taxon>Prevotellaceae</taxon>
        <taxon>Segatella</taxon>
    </lineage>
</organism>
<accession>A0AAW5I905</accession>
<gene>
    <name evidence="2" type="ORF">NNC68_07875</name>
</gene>
<dbReference type="AlphaFoldDB" id="A0AAW5I905"/>